<accession>A0ABV5WB21</accession>
<dbReference type="RefSeq" id="WP_379947878.1">
    <property type="nucleotide sequence ID" value="NZ_JBHMAF010000017.1"/>
</dbReference>
<dbReference type="InterPro" id="IPR035895">
    <property type="entry name" value="HPr-like_sf"/>
</dbReference>
<evidence type="ECO:0000259" key="2">
    <source>
        <dbReference type="PROSITE" id="PS51350"/>
    </source>
</evidence>
<dbReference type="PANTHER" id="PTHR33705">
    <property type="entry name" value="PHOSPHOCARRIER PROTEIN HPR"/>
    <property type="match status" value="1"/>
</dbReference>
<dbReference type="InterPro" id="IPR050399">
    <property type="entry name" value="HPr"/>
</dbReference>
<dbReference type="PROSITE" id="PS00589">
    <property type="entry name" value="PTS_HPR_SER"/>
    <property type="match status" value="1"/>
</dbReference>
<dbReference type="InterPro" id="IPR000032">
    <property type="entry name" value="HPr-like"/>
</dbReference>
<dbReference type="Gene3D" id="3.30.1340.10">
    <property type="entry name" value="HPr-like"/>
    <property type="match status" value="1"/>
</dbReference>
<reference evidence="3 4" key="1">
    <citation type="submission" date="2024-09" db="EMBL/GenBank/DDBJ databases">
        <authorList>
            <person name="Sun Q."/>
            <person name="Mori K."/>
        </authorList>
    </citation>
    <scope>NUCLEOTIDE SEQUENCE [LARGE SCALE GENOMIC DNA]</scope>
    <source>
        <strain evidence="3 4">JCM 11201</strain>
    </source>
</reference>
<protein>
    <submittedName>
        <fullName evidence="3">HPr family phosphocarrier protein</fullName>
    </submittedName>
</protein>
<comment type="similarity">
    <text evidence="1">Belongs to the HPr family.</text>
</comment>
<evidence type="ECO:0000313" key="3">
    <source>
        <dbReference type="EMBL" id="MFB9757567.1"/>
    </source>
</evidence>
<dbReference type="NCBIfam" id="TIGR01003">
    <property type="entry name" value="PTS_HPr_family"/>
    <property type="match status" value="1"/>
</dbReference>
<name>A0ABV5WB21_9BACI</name>
<dbReference type="Proteomes" id="UP001589609">
    <property type="component" value="Unassembled WGS sequence"/>
</dbReference>
<dbReference type="PRINTS" id="PR00107">
    <property type="entry name" value="PHOSPHOCPHPR"/>
</dbReference>
<dbReference type="SUPFAM" id="SSF55594">
    <property type="entry name" value="HPr-like"/>
    <property type="match status" value="1"/>
</dbReference>
<evidence type="ECO:0000256" key="1">
    <source>
        <dbReference type="ARBA" id="ARBA00010736"/>
    </source>
</evidence>
<organism evidence="3 4">
    <name type="scientific">Ectobacillus funiculus</name>
    <dbReference type="NCBI Taxonomy" id="137993"/>
    <lineage>
        <taxon>Bacteria</taxon>
        <taxon>Bacillati</taxon>
        <taxon>Bacillota</taxon>
        <taxon>Bacilli</taxon>
        <taxon>Bacillales</taxon>
        <taxon>Bacillaceae</taxon>
        <taxon>Ectobacillus</taxon>
    </lineage>
</organism>
<dbReference type="PROSITE" id="PS51350">
    <property type="entry name" value="PTS_HPR_DOM"/>
    <property type="match status" value="1"/>
</dbReference>
<dbReference type="PANTHER" id="PTHR33705:SF5">
    <property type="entry name" value="HPR-LIKE PROTEIN CRH"/>
    <property type="match status" value="1"/>
</dbReference>
<keyword evidence="4" id="KW-1185">Reference proteome</keyword>
<proteinExistence type="inferred from homology"/>
<dbReference type="InterPro" id="IPR002114">
    <property type="entry name" value="PTS_HPr_Ser_P_site"/>
</dbReference>
<dbReference type="Pfam" id="PF00381">
    <property type="entry name" value="PTS-HPr"/>
    <property type="match status" value="1"/>
</dbReference>
<sequence length="85" mass="9182">MIKKKVSIQLTQGLQALHAAKFVQKASFFYSEILVIKAGRSVNGKSIMGVMSLAARGGSELTLLVTGKDEQEAGLALEEFLLNKE</sequence>
<dbReference type="EMBL" id="JBHMAF010000017">
    <property type="protein sequence ID" value="MFB9757567.1"/>
    <property type="molecule type" value="Genomic_DNA"/>
</dbReference>
<dbReference type="CDD" id="cd00367">
    <property type="entry name" value="PTS-HPr_like"/>
    <property type="match status" value="1"/>
</dbReference>
<gene>
    <name evidence="3" type="ORF">ACFFMS_03290</name>
</gene>
<comment type="caution">
    <text evidence="3">The sequence shown here is derived from an EMBL/GenBank/DDBJ whole genome shotgun (WGS) entry which is preliminary data.</text>
</comment>
<feature type="domain" description="HPr" evidence="2">
    <location>
        <begin position="1"/>
        <end position="85"/>
    </location>
</feature>
<evidence type="ECO:0000313" key="4">
    <source>
        <dbReference type="Proteomes" id="UP001589609"/>
    </source>
</evidence>